<evidence type="ECO:0000313" key="2">
    <source>
        <dbReference type="EMBL" id="CAB4171965.1"/>
    </source>
</evidence>
<sequence>MKLEQINPNHVDSPMFRADKLRNVGNWSFYDFLSEDAIQCRMVIHHGTRMSLFTQQDWGWAFVPESIGWGSASDQQGMQKLMPSGWKFRRNGGCPRYELNGEIHEI</sequence>
<dbReference type="EMBL" id="LR797296">
    <property type="protein sequence ID" value="CAB4200654.1"/>
    <property type="molecule type" value="Genomic_DNA"/>
</dbReference>
<organism evidence="2">
    <name type="scientific">uncultured Caudovirales phage</name>
    <dbReference type="NCBI Taxonomy" id="2100421"/>
    <lineage>
        <taxon>Viruses</taxon>
        <taxon>Duplodnaviria</taxon>
        <taxon>Heunggongvirae</taxon>
        <taxon>Uroviricota</taxon>
        <taxon>Caudoviricetes</taxon>
        <taxon>Peduoviridae</taxon>
        <taxon>Maltschvirus</taxon>
        <taxon>Maltschvirus maltsch</taxon>
    </lineage>
</organism>
<protein>
    <submittedName>
        <fullName evidence="2">Uncharacterized protein</fullName>
    </submittedName>
</protein>
<accession>A0A6J5PRT5</accession>
<name>A0A6J5PRT5_9CAUD</name>
<dbReference type="EMBL" id="LR798391">
    <property type="protein sequence ID" value="CAB5228511.1"/>
    <property type="molecule type" value="Genomic_DNA"/>
</dbReference>
<dbReference type="EMBL" id="LR797055">
    <property type="protein sequence ID" value="CAB4184131.1"/>
    <property type="molecule type" value="Genomic_DNA"/>
</dbReference>
<dbReference type="EMBL" id="LR796872">
    <property type="protein sequence ID" value="CAB4171965.1"/>
    <property type="molecule type" value="Genomic_DNA"/>
</dbReference>
<dbReference type="EMBL" id="LR796834">
    <property type="protein sequence ID" value="CAB4168828.1"/>
    <property type="molecule type" value="Genomic_DNA"/>
</dbReference>
<evidence type="ECO:0000313" key="6">
    <source>
        <dbReference type="EMBL" id="CAB5228511.1"/>
    </source>
</evidence>
<proteinExistence type="predicted"/>
<dbReference type="EMBL" id="LR797407">
    <property type="protein sequence ID" value="CAB4214010.1"/>
    <property type="molecule type" value="Genomic_DNA"/>
</dbReference>
<reference evidence="2" key="1">
    <citation type="submission" date="2020-05" db="EMBL/GenBank/DDBJ databases">
        <authorList>
            <person name="Chiriac C."/>
            <person name="Salcher M."/>
            <person name="Ghai R."/>
            <person name="Kavagutti S V."/>
        </authorList>
    </citation>
    <scope>NUCLEOTIDE SEQUENCE</scope>
</reference>
<evidence type="ECO:0000313" key="3">
    <source>
        <dbReference type="EMBL" id="CAB4184131.1"/>
    </source>
</evidence>
<evidence type="ECO:0000313" key="5">
    <source>
        <dbReference type="EMBL" id="CAB4214010.1"/>
    </source>
</evidence>
<gene>
    <name evidence="3" type="ORF">UFOVP1098_36</name>
    <name evidence="4" type="ORF">UFOVP1353_52</name>
    <name evidence="5" type="ORF">UFOVP1458_9</name>
    <name evidence="6" type="ORF">UFOVP1546_4</name>
    <name evidence="1" type="ORF">UFOVP578_6</name>
    <name evidence="2" type="ORF">UFOVP928_35</name>
</gene>
<evidence type="ECO:0000313" key="4">
    <source>
        <dbReference type="EMBL" id="CAB4200654.1"/>
    </source>
</evidence>
<evidence type="ECO:0000313" key="1">
    <source>
        <dbReference type="EMBL" id="CAB4168828.1"/>
    </source>
</evidence>